<dbReference type="Gene3D" id="3.90.550.10">
    <property type="entry name" value="Spore Coat Polysaccharide Biosynthesis Protein SpsA, Chain A"/>
    <property type="match status" value="1"/>
</dbReference>
<dbReference type="InterPro" id="IPR029044">
    <property type="entry name" value="Nucleotide-diphossugar_trans"/>
</dbReference>
<comment type="caution">
    <text evidence="2">The sequence shown here is derived from an EMBL/GenBank/DDBJ whole genome shotgun (WGS) entry which is preliminary data.</text>
</comment>
<organism evidence="2 3">
    <name type="scientific">Candidatus Gottesmanbacteria bacterium RBG_16_38_7b</name>
    <dbReference type="NCBI Taxonomy" id="1798372"/>
    <lineage>
        <taxon>Bacteria</taxon>
        <taxon>Candidatus Gottesmaniibacteriota</taxon>
    </lineage>
</organism>
<sequence length="264" mass="31722">MNYNLEDLTVLIFTLNEEKNINSLLKSLNWIKKIIIIDCYSIDKTVEIAKKYTNQIYFIKSKGFVESIRNFGILKVKTEWILIIDADEYLFNVSKKKIIKLINNRGIDGYWFSRRQYINDQIYLKHGYFYPDWQLRLFKKNKNYKYSGIIHQPIEIPSRRTKFTQSIIICHNPSHSKYNSFLSLLRFFKYAKIEGHQLSLTNISNEKLIMNIVFDTLKHFYRSFIKKKGYLDGYYGFRAATNYAFYQGLNSLWALFYRYKLILL</sequence>
<dbReference type="PANTHER" id="PTHR43630">
    <property type="entry name" value="POLY-BETA-1,6-N-ACETYL-D-GLUCOSAMINE SYNTHASE"/>
    <property type="match status" value="1"/>
</dbReference>
<reference evidence="2 3" key="1">
    <citation type="journal article" date="2016" name="Nat. Commun.">
        <title>Thousands of microbial genomes shed light on interconnected biogeochemical processes in an aquifer system.</title>
        <authorList>
            <person name="Anantharaman K."/>
            <person name="Brown C.T."/>
            <person name="Hug L.A."/>
            <person name="Sharon I."/>
            <person name="Castelle C.J."/>
            <person name="Probst A.J."/>
            <person name="Thomas B.C."/>
            <person name="Singh A."/>
            <person name="Wilkins M.J."/>
            <person name="Karaoz U."/>
            <person name="Brodie E.L."/>
            <person name="Williams K.H."/>
            <person name="Hubbard S.S."/>
            <person name="Banfield J.F."/>
        </authorList>
    </citation>
    <scope>NUCLEOTIDE SEQUENCE [LARGE SCALE GENOMIC DNA]</scope>
</reference>
<dbReference type="EMBL" id="MFJB01000020">
    <property type="protein sequence ID" value="OGG00660.1"/>
    <property type="molecule type" value="Genomic_DNA"/>
</dbReference>
<dbReference type="SUPFAM" id="SSF53448">
    <property type="entry name" value="Nucleotide-diphospho-sugar transferases"/>
    <property type="match status" value="1"/>
</dbReference>
<dbReference type="Pfam" id="PF00535">
    <property type="entry name" value="Glycos_transf_2"/>
    <property type="match status" value="1"/>
</dbReference>
<proteinExistence type="predicted"/>
<gene>
    <name evidence="2" type="ORF">A2153_06295</name>
</gene>
<evidence type="ECO:0000313" key="3">
    <source>
        <dbReference type="Proteomes" id="UP000177396"/>
    </source>
</evidence>
<protein>
    <recommendedName>
        <fullName evidence="1">Glycosyltransferase 2-like domain-containing protein</fullName>
    </recommendedName>
</protein>
<dbReference type="InterPro" id="IPR001173">
    <property type="entry name" value="Glyco_trans_2-like"/>
</dbReference>
<dbReference type="PANTHER" id="PTHR43630:SF2">
    <property type="entry name" value="GLYCOSYLTRANSFERASE"/>
    <property type="match status" value="1"/>
</dbReference>
<evidence type="ECO:0000259" key="1">
    <source>
        <dbReference type="Pfam" id="PF00535"/>
    </source>
</evidence>
<evidence type="ECO:0000313" key="2">
    <source>
        <dbReference type="EMBL" id="OGG00660.1"/>
    </source>
</evidence>
<dbReference type="AlphaFoldDB" id="A0A1F5YKG1"/>
<name>A0A1F5YKG1_9BACT</name>
<feature type="domain" description="Glycosyltransferase 2-like" evidence="1">
    <location>
        <begin position="9"/>
        <end position="149"/>
    </location>
</feature>
<dbReference type="Proteomes" id="UP000177396">
    <property type="component" value="Unassembled WGS sequence"/>
</dbReference>
<accession>A0A1F5YKG1</accession>
<dbReference type="CDD" id="cd02511">
    <property type="entry name" value="Beta4Glucosyltransferase"/>
    <property type="match status" value="1"/>
</dbReference>